<keyword evidence="6" id="KW-1185">Reference proteome</keyword>
<dbReference type="Pfam" id="PF01204">
    <property type="entry name" value="Trehalase"/>
    <property type="match status" value="1"/>
</dbReference>
<sequence>MQFKGNIEETLQRLLSQEDTDGDKKITIEDKGPKAFTIDLLSEDGFAKAYVIKGTYYLSNFLQELALEKALGKTEAIIPLSKIEEAPTARVSRMIKDYFWDDLTRTLDAEGLRKSLGDDKATDATQRLYVPITDAEGVAYYQNIQQQFPNLEVVILPKEITPTYVKSINEKPGVLALALQEGKGVPFVVPGGRFNEMYGWDSYFEGVGLILDGRIDLAKAMVDNFCYQITHYGKILNANRSYYLTRTQPPFLSSFIREVYEAAPSIGKEWLASVLKVAIQEYETVWMQAPRLTENGLNRYYAQGVGIPPETEEGHFDDVLSAFAKSASRTDNEGGLFSIKAYVELYQSGALKEPKLDSYFTHDRSLRESGHDTSWRLDDVCADLNTVDINSLLYKYEIDFAYLIDTYFNGVFEGYQESHWKMVAQQRIERMNMLMWNEERGQYFDYNIQTKEQTHFESASNYIPLWAGIASEKDASQMLQSLMNDLKEKGGVAGTSKKMNDQVLEGAVQRQWDYPNGWAPHQMMIWRGLKNYNFEEALQELIYRWLWMITRNAVDYNGTIPEKYDVVACTHKVYAEYGNVGTEFDYITTSGFGWMNASYQYGLSLLHPDLRNKLDQLIDPDTLF</sequence>
<keyword evidence="3" id="KW-0326">Glycosidase</keyword>
<dbReference type="InterPro" id="IPR018232">
    <property type="entry name" value="Glyco_hydro_37_CS"/>
</dbReference>
<keyword evidence="2" id="KW-0378">Hydrolase</keyword>
<dbReference type="SUPFAM" id="SSF48208">
    <property type="entry name" value="Six-hairpin glycosidases"/>
    <property type="match status" value="1"/>
</dbReference>
<dbReference type="PRINTS" id="PR00744">
    <property type="entry name" value="GLHYDRLASE37"/>
</dbReference>
<dbReference type="InterPro" id="IPR008928">
    <property type="entry name" value="6-hairpin_glycosidase_sf"/>
</dbReference>
<dbReference type="GO" id="GO:0005509">
    <property type="term" value="F:calcium ion binding"/>
    <property type="evidence" value="ECO:0007669"/>
    <property type="project" value="InterPro"/>
</dbReference>
<dbReference type="Proteomes" id="UP000198379">
    <property type="component" value="Unassembled WGS sequence"/>
</dbReference>
<dbReference type="PANTHER" id="PTHR23403:SF6">
    <property type="entry name" value="CYTOSOLIC NEUTRAL TREHALASE-RELATED"/>
    <property type="match status" value="1"/>
</dbReference>
<gene>
    <name evidence="5" type="ORF">SAMN06265376_101246</name>
</gene>
<evidence type="ECO:0000313" key="5">
    <source>
        <dbReference type="EMBL" id="SNR36840.1"/>
    </source>
</evidence>
<organism evidence="5 6">
    <name type="scientific">Dokdonia pacifica</name>
    <dbReference type="NCBI Taxonomy" id="1627892"/>
    <lineage>
        <taxon>Bacteria</taxon>
        <taxon>Pseudomonadati</taxon>
        <taxon>Bacteroidota</taxon>
        <taxon>Flavobacteriia</taxon>
        <taxon>Flavobacteriales</taxon>
        <taxon>Flavobacteriaceae</taxon>
        <taxon>Dokdonia</taxon>
    </lineage>
</organism>
<dbReference type="OrthoDB" id="106887at2"/>
<dbReference type="GO" id="GO:0004555">
    <property type="term" value="F:alpha,alpha-trehalase activity"/>
    <property type="evidence" value="ECO:0007669"/>
    <property type="project" value="UniProtKB-EC"/>
</dbReference>
<dbReference type="Gene3D" id="1.50.10.10">
    <property type="match status" value="1"/>
</dbReference>
<dbReference type="PROSITE" id="PS00928">
    <property type="entry name" value="TREHALASE_2"/>
    <property type="match status" value="1"/>
</dbReference>
<dbReference type="RefSeq" id="WP_089369613.1">
    <property type="nucleotide sequence ID" value="NZ_BMEP01000002.1"/>
</dbReference>
<comment type="catalytic activity">
    <reaction evidence="1">
        <text>alpha,alpha-trehalose + H2O = alpha-D-glucose + beta-D-glucose</text>
        <dbReference type="Rhea" id="RHEA:32675"/>
        <dbReference type="ChEBI" id="CHEBI:15377"/>
        <dbReference type="ChEBI" id="CHEBI:15903"/>
        <dbReference type="ChEBI" id="CHEBI:16551"/>
        <dbReference type="ChEBI" id="CHEBI:17925"/>
        <dbReference type="EC" id="3.2.1.28"/>
    </reaction>
</comment>
<dbReference type="InterPro" id="IPR011120">
    <property type="entry name" value="Trehalase_Ca-bd"/>
</dbReference>
<dbReference type="InterPro" id="IPR012341">
    <property type="entry name" value="6hp_glycosidase-like_sf"/>
</dbReference>
<name>A0A238VR59_9FLAO</name>
<protein>
    <submittedName>
        <fullName evidence="5">Alpha,alpha-trehalase</fullName>
    </submittedName>
</protein>
<evidence type="ECO:0000313" key="6">
    <source>
        <dbReference type="Proteomes" id="UP000198379"/>
    </source>
</evidence>
<evidence type="ECO:0000256" key="2">
    <source>
        <dbReference type="ARBA" id="ARBA00022801"/>
    </source>
</evidence>
<dbReference type="PROSITE" id="PS00927">
    <property type="entry name" value="TREHALASE_1"/>
    <property type="match status" value="1"/>
</dbReference>
<accession>A0A238VR59</accession>
<reference evidence="5 6" key="1">
    <citation type="submission" date="2017-06" db="EMBL/GenBank/DDBJ databases">
        <authorList>
            <person name="Kim H.J."/>
            <person name="Triplett B.A."/>
        </authorList>
    </citation>
    <scope>NUCLEOTIDE SEQUENCE [LARGE SCALE GENOMIC DNA]</scope>
    <source>
        <strain evidence="5 6">DSM 25597</strain>
    </source>
</reference>
<dbReference type="GO" id="GO:0005737">
    <property type="term" value="C:cytoplasm"/>
    <property type="evidence" value="ECO:0007669"/>
    <property type="project" value="InterPro"/>
</dbReference>
<feature type="domain" description="Neutral trehalase Ca2+ binding" evidence="4">
    <location>
        <begin position="11"/>
        <end position="38"/>
    </location>
</feature>
<dbReference type="GO" id="GO:0005993">
    <property type="term" value="P:trehalose catabolic process"/>
    <property type="evidence" value="ECO:0007669"/>
    <property type="project" value="InterPro"/>
</dbReference>
<evidence type="ECO:0000256" key="1">
    <source>
        <dbReference type="ARBA" id="ARBA00001576"/>
    </source>
</evidence>
<dbReference type="PANTHER" id="PTHR23403">
    <property type="entry name" value="TREHALASE"/>
    <property type="match status" value="1"/>
</dbReference>
<dbReference type="Pfam" id="PF07492">
    <property type="entry name" value="Trehalase_Ca-bi"/>
    <property type="match status" value="1"/>
</dbReference>
<dbReference type="InterPro" id="IPR001661">
    <property type="entry name" value="Glyco_hydro_37"/>
</dbReference>
<dbReference type="EMBL" id="FZNY01000001">
    <property type="protein sequence ID" value="SNR36840.1"/>
    <property type="molecule type" value="Genomic_DNA"/>
</dbReference>
<evidence type="ECO:0000256" key="3">
    <source>
        <dbReference type="ARBA" id="ARBA00023295"/>
    </source>
</evidence>
<proteinExistence type="predicted"/>
<evidence type="ECO:0000259" key="4">
    <source>
        <dbReference type="Pfam" id="PF07492"/>
    </source>
</evidence>
<dbReference type="AlphaFoldDB" id="A0A238VR59"/>